<sequence>MSMDVSSDSTIEMVVQDQNLPPTSPSHQNRCTRSSQQGSSSSKLKGVIPLKGGMWGARITYNYKRYRLGTYETEIEAAKAYDRAAVKMPRAHSLNFHRSNYSVEESAFQSQYSIEEVLRMLQDKTYSSMLQNFILNHSTCVGFHAEAFMKEQEISYDFLFKKELSHMDVTHKCFLVQGDYASLHSPPIEDEGWNSFATLYDIHRRSWTFGCSYWQSTQSFIFTSGWGDFLEMYNLKEKDKIIIYRCRYQGDAVRRKFHLINVLRSTAESSVVGMTTEQDVGLRGSLNKELEADCTSEVKKRGFKLFGIEISG</sequence>
<dbReference type="GO" id="GO:0003700">
    <property type="term" value="F:DNA-binding transcription factor activity"/>
    <property type="evidence" value="ECO:0007669"/>
    <property type="project" value="InterPro"/>
</dbReference>
<dbReference type="PROSITE" id="PS51032">
    <property type="entry name" value="AP2_ERF"/>
    <property type="match status" value="1"/>
</dbReference>
<dbReference type="InterPro" id="IPR036955">
    <property type="entry name" value="AP2/ERF_dom_sf"/>
</dbReference>
<dbReference type="InterPro" id="IPR016177">
    <property type="entry name" value="DNA-bd_dom_sf"/>
</dbReference>
<protein>
    <submittedName>
        <fullName evidence="9">Putative transcription factor RAV family</fullName>
    </submittedName>
</protein>
<dbReference type="GO" id="GO:0003677">
    <property type="term" value="F:DNA binding"/>
    <property type="evidence" value="ECO:0007669"/>
    <property type="project" value="UniProtKB-KW"/>
</dbReference>
<evidence type="ECO:0000256" key="7">
    <source>
        <dbReference type="SAM" id="MobiDB-lite"/>
    </source>
</evidence>
<evidence type="ECO:0000256" key="3">
    <source>
        <dbReference type="ARBA" id="ARBA00023015"/>
    </source>
</evidence>
<evidence type="ECO:0000313" key="10">
    <source>
        <dbReference type="Proteomes" id="UP000238479"/>
    </source>
</evidence>
<accession>A0A2P6P8R2</accession>
<feature type="compositionally biased region" description="Polar residues" evidence="7">
    <location>
        <begin position="18"/>
        <end position="33"/>
    </location>
</feature>
<comment type="similarity">
    <text evidence="2">Belongs to the AP2/ERF transcription factor family. RAV subfamily.</text>
</comment>
<dbReference type="Gene3D" id="3.30.730.10">
    <property type="entry name" value="AP2/ERF domain"/>
    <property type="match status" value="1"/>
</dbReference>
<evidence type="ECO:0000256" key="1">
    <source>
        <dbReference type="ARBA" id="ARBA00004123"/>
    </source>
</evidence>
<evidence type="ECO:0000256" key="2">
    <source>
        <dbReference type="ARBA" id="ARBA00009089"/>
    </source>
</evidence>
<keyword evidence="10" id="KW-1185">Reference proteome</keyword>
<dbReference type="CDD" id="cd10017">
    <property type="entry name" value="B3_DNA"/>
    <property type="match status" value="1"/>
</dbReference>
<evidence type="ECO:0000259" key="8">
    <source>
        <dbReference type="PROSITE" id="PS51032"/>
    </source>
</evidence>
<keyword evidence="6" id="KW-0539">Nucleus</keyword>
<dbReference type="InterPro" id="IPR015300">
    <property type="entry name" value="DNA-bd_pseudobarrel_sf"/>
</dbReference>
<dbReference type="Proteomes" id="UP000238479">
    <property type="component" value="Chromosome 7"/>
</dbReference>
<feature type="region of interest" description="Disordered" evidence="7">
    <location>
        <begin position="18"/>
        <end position="45"/>
    </location>
</feature>
<gene>
    <name evidence="9" type="ORF">RchiOBHm_Chr7g0204681</name>
</gene>
<dbReference type="OMA" id="FTKGWRH"/>
<comment type="caution">
    <text evidence="9">The sequence shown here is derived from an EMBL/GenBank/DDBJ whole genome shotgun (WGS) entry which is preliminary data.</text>
</comment>
<dbReference type="SUPFAM" id="SSF101936">
    <property type="entry name" value="DNA-binding pseudobarrel domain"/>
    <property type="match status" value="1"/>
</dbReference>
<evidence type="ECO:0000256" key="4">
    <source>
        <dbReference type="ARBA" id="ARBA00023125"/>
    </source>
</evidence>
<dbReference type="GO" id="GO:0005634">
    <property type="term" value="C:nucleus"/>
    <property type="evidence" value="ECO:0007669"/>
    <property type="project" value="UniProtKB-SubCell"/>
</dbReference>
<dbReference type="SMART" id="SM01019">
    <property type="entry name" value="B3"/>
    <property type="match status" value="1"/>
</dbReference>
<dbReference type="InterPro" id="IPR003340">
    <property type="entry name" value="B3_DNA-bd"/>
</dbReference>
<dbReference type="Pfam" id="PF02362">
    <property type="entry name" value="B3"/>
    <property type="match status" value="1"/>
</dbReference>
<dbReference type="InterPro" id="IPR001471">
    <property type="entry name" value="AP2/ERF_dom"/>
</dbReference>
<comment type="subcellular location">
    <subcellularLocation>
        <location evidence="1">Nucleus</location>
    </subcellularLocation>
</comment>
<dbReference type="EMBL" id="PDCK01000045">
    <property type="protein sequence ID" value="PRQ18320.1"/>
    <property type="molecule type" value="Genomic_DNA"/>
</dbReference>
<dbReference type="InterPro" id="IPR044800">
    <property type="entry name" value="LEC2-like"/>
</dbReference>
<dbReference type="PANTHER" id="PTHR31140">
    <property type="entry name" value="B3 DOMAIN-CONTAINING TRANSCRIPTION FACTOR ABI3"/>
    <property type="match status" value="1"/>
</dbReference>
<organism evidence="9 10">
    <name type="scientific">Rosa chinensis</name>
    <name type="common">China rose</name>
    <dbReference type="NCBI Taxonomy" id="74649"/>
    <lineage>
        <taxon>Eukaryota</taxon>
        <taxon>Viridiplantae</taxon>
        <taxon>Streptophyta</taxon>
        <taxon>Embryophyta</taxon>
        <taxon>Tracheophyta</taxon>
        <taxon>Spermatophyta</taxon>
        <taxon>Magnoliopsida</taxon>
        <taxon>eudicotyledons</taxon>
        <taxon>Gunneridae</taxon>
        <taxon>Pentapetalae</taxon>
        <taxon>rosids</taxon>
        <taxon>fabids</taxon>
        <taxon>Rosales</taxon>
        <taxon>Rosaceae</taxon>
        <taxon>Rosoideae</taxon>
        <taxon>Rosoideae incertae sedis</taxon>
        <taxon>Rosa</taxon>
    </lineage>
</organism>
<name>A0A2P6P8R2_ROSCH</name>
<dbReference type="PANTHER" id="PTHR31140:SF60">
    <property type="entry name" value="TF-B3 DOMAIN-CONTAINING PROTEIN"/>
    <property type="match status" value="1"/>
</dbReference>
<reference evidence="9 10" key="1">
    <citation type="journal article" date="2018" name="Nat. Genet.">
        <title>The Rosa genome provides new insights in the design of modern roses.</title>
        <authorList>
            <person name="Bendahmane M."/>
        </authorList>
    </citation>
    <scope>NUCLEOTIDE SEQUENCE [LARGE SCALE GENOMIC DNA]</scope>
    <source>
        <strain evidence="10">cv. Old Blush</strain>
    </source>
</reference>
<proteinExistence type="inferred from homology"/>
<dbReference type="Gene3D" id="2.40.330.10">
    <property type="entry name" value="DNA-binding pseudobarrel domain"/>
    <property type="match status" value="1"/>
</dbReference>
<dbReference type="SMART" id="SM00380">
    <property type="entry name" value="AP2"/>
    <property type="match status" value="1"/>
</dbReference>
<dbReference type="Gramene" id="PRQ18320">
    <property type="protein sequence ID" value="PRQ18320"/>
    <property type="gene ID" value="RchiOBHm_Chr7g0204681"/>
</dbReference>
<keyword evidence="3" id="KW-0805">Transcription regulation</keyword>
<keyword evidence="4" id="KW-0238">DNA-binding</keyword>
<evidence type="ECO:0000313" key="9">
    <source>
        <dbReference type="EMBL" id="PRQ18320.1"/>
    </source>
</evidence>
<feature type="domain" description="AP2/ERF" evidence="8">
    <location>
        <begin position="43"/>
        <end position="102"/>
    </location>
</feature>
<dbReference type="SUPFAM" id="SSF54171">
    <property type="entry name" value="DNA-binding domain"/>
    <property type="match status" value="1"/>
</dbReference>
<keyword evidence="5" id="KW-0804">Transcription</keyword>
<evidence type="ECO:0000256" key="6">
    <source>
        <dbReference type="ARBA" id="ARBA00023242"/>
    </source>
</evidence>
<dbReference type="CDD" id="cd00018">
    <property type="entry name" value="AP2"/>
    <property type="match status" value="1"/>
</dbReference>
<dbReference type="AlphaFoldDB" id="A0A2P6P8R2"/>
<evidence type="ECO:0000256" key="5">
    <source>
        <dbReference type="ARBA" id="ARBA00023163"/>
    </source>
</evidence>